<sequence>MSNLLNDVDERLTFEQYAVSDHWVGADGEDGVATLSTSVETVSGVPYELEFNLAANLSADVERVTVEVIFNGQNIGEIVHDGGVFETYVFDFEGTGGTAELSFQITSVSDGEGGELDTSGVVPSYTQTMNFMGSEVNVDAFAPGQSSVYQVLNGQLVKFDLETNSYTEAEVPAAVNVNAIGFSSEDNLIYGIARSNGVDAEGNSIARNDVVAIDARGATYAVSDGVMGSYIGDVDDQGNLWTFSGNLRQVVVYDLSNTNADGSLVHQILSLPAIGIATIGLADLAFHASSQTFFGVAHSGLLGEPGTLVSIDISEVALGGDPTITTQTISGIIVDGEIRDGIPTGAFGATIVDGDGNVYIGANNTDHDLDSSTPASGGFYRVVSGDDGSLYMELLADAPRVGSNDGAMDTRGVDPFLGIDTSSTVLLRTPVVSVAVAEDDLVQLAAKGDGVTVDLLANDEVSEGEALTLTHLNGEAVETGVEIILENGEVVTYLGNGQVFVMPGSLPRDVSVELTYSIVNERGITDTASLTIQTSPVQGTAENDHMVGFVDADGTHIDGRDGPNDVILGYGGNDKIFAGAGDDDIYGGSGNDFIRGQSGNDVIFGDAGRDVLDGGSGNDQMFGGTGNDTYFVDAVGDQVSEMGGDGTDTVKSRVDFVLGEGLENLWLLKGSEAAVGTGNAARNMIVGNGNDNILRGLAGNDNMMGSGGDDTMYGGDDHDKLHGGDGADLLFGDAGKDKLHGGKGNDTVHGGDGDDILCPGDGDDVMYGGDGRDLLSGNAGADTAYGGLGNDTYKVSDTLDTIVEYADEGHDVVHAFVDFTLSNHVEDLVLLGNGNSLGAGNDGTNRITGNSGDNIVSGNGGNDHIDGGAGNDAVSGGAGSDKLLGRSGNDILSGGQGNDTLAGGDGDDILSGGSGNDFLCGDSGADTFQFRAGEGTDEIRTFDITEDMVHLIGIQADSVDWAEESRGSRLILDDENSVLFCALTYDDIEVANISFL</sequence>
<organism evidence="4 5">
    <name type="scientific">Phaeobacter gallaeciensis</name>
    <dbReference type="NCBI Taxonomy" id="60890"/>
    <lineage>
        <taxon>Bacteria</taxon>
        <taxon>Pseudomonadati</taxon>
        <taxon>Pseudomonadota</taxon>
        <taxon>Alphaproteobacteria</taxon>
        <taxon>Rhodobacterales</taxon>
        <taxon>Roseobacteraceae</taxon>
        <taxon>Phaeobacter</taxon>
    </lineage>
</organism>
<dbReference type="EMBL" id="QOCE01000003">
    <property type="protein sequence ID" value="RBW62192.1"/>
    <property type="molecule type" value="Genomic_DNA"/>
</dbReference>
<evidence type="ECO:0000259" key="3">
    <source>
        <dbReference type="Pfam" id="PF21959"/>
    </source>
</evidence>
<dbReference type="InterPro" id="IPR018511">
    <property type="entry name" value="Hemolysin-typ_Ca-bd_CS"/>
</dbReference>
<dbReference type="InterPro" id="IPR011049">
    <property type="entry name" value="Serralysin-like_metalloprot_C"/>
</dbReference>
<comment type="caution">
    <text evidence="4">The sequence shown here is derived from an EMBL/GenBank/DDBJ whole genome shotgun (WGS) entry which is preliminary data.</text>
</comment>
<evidence type="ECO:0000256" key="2">
    <source>
        <dbReference type="ARBA" id="ARBA00022525"/>
    </source>
</evidence>
<dbReference type="OrthoDB" id="7667352at2"/>
<reference evidence="4 5" key="1">
    <citation type="submission" date="2018-07" db="EMBL/GenBank/DDBJ databases">
        <title>Modular assembly of carbohydrate-degrading microbial communities in the ocean.</title>
        <authorList>
            <person name="Enke T.N."/>
            <person name="Datta M.S."/>
            <person name="Schwartzman J.A."/>
            <person name="Cermak N."/>
            <person name="Schmitz D.A."/>
            <person name="Barrere J."/>
            <person name="Cordero O.X."/>
        </authorList>
    </citation>
    <scope>NUCLEOTIDE SEQUENCE [LARGE SCALE GENOMIC DNA]</scope>
    <source>
        <strain evidence="4 5">C3M10</strain>
    </source>
</reference>
<keyword evidence="2" id="KW-0964">Secreted</keyword>
<accession>A0A366XED5</accession>
<evidence type="ECO:0000313" key="4">
    <source>
        <dbReference type="EMBL" id="RBW62192.1"/>
    </source>
</evidence>
<dbReference type="Gene3D" id="2.150.10.10">
    <property type="entry name" value="Serralysin-like metalloprotease, C-terminal"/>
    <property type="match status" value="5"/>
</dbReference>
<name>A0A366XED5_9RHOB</name>
<gene>
    <name evidence="4" type="ORF">DS909_00870</name>
</gene>
<dbReference type="InterPro" id="IPR050557">
    <property type="entry name" value="RTX_toxin/Mannuronan_C5-epim"/>
</dbReference>
<dbReference type="PANTHER" id="PTHR38340:SF1">
    <property type="entry name" value="S-LAYER PROTEIN"/>
    <property type="match status" value="1"/>
</dbReference>
<dbReference type="Pfam" id="PF17963">
    <property type="entry name" value="Big_9"/>
    <property type="match status" value="1"/>
</dbReference>
<dbReference type="AlphaFoldDB" id="A0A366XED5"/>
<dbReference type="Pfam" id="PF00353">
    <property type="entry name" value="HemolysinCabind"/>
    <property type="match status" value="7"/>
</dbReference>
<dbReference type="PROSITE" id="PS00330">
    <property type="entry name" value="HEMOLYSIN_CALCIUM"/>
    <property type="match status" value="3"/>
</dbReference>
<proteinExistence type="predicted"/>
<protein>
    <recommendedName>
        <fullName evidence="3">DUF6923 domain-containing protein</fullName>
    </recommendedName>
</protein>
<dbReference type="GO" id="GO:0005509">
    <property type="term" value="F:calcium ion binding"/>
    <property type="evidence" value="ECO:0007669"/>
    <property type="project" value="InterPro"/>
</dbReference>
<dbReference type="Proteomes" id="UP000252706">
    <property type="component" value="Unassembled WGS sequence"/>
</dbReference>
<dbReference type="InterPro" id="IPR054215">
    <property type="entry name" value="DUF6923"/>
</dbReference>
<dbReference type="RefSeq" id="WP_113821554.1">
    <property type="nucleotide sequence ID" value="NZ_QOCE01000003.1"/>
</dbReference>
<comment type="subcellular location">
    <subcellularLocation>
        <location evidence="1">Secreted</location>
    </subcellularLocation>
</comment>
<dbReference type="Pfam" id="PF21959">
    <property type="entry name" value="DUF6923"/>
    <property type="match status" value="1"/>
</dbReference>
<dbReference type="PANTHER" id="PTHR38340">
    <property type="entry name" value="S-LAYER PROTEIN"/>
    <property type="match status" value="1"/>
</dbReference>
<dbReference type="InterPro" id="IPR001343">
    <property type="entry name" value="Hemolysn_Ca-bd"/>
</dbReference>
<dbReference type="PRINTS" id="PR00313">
    <property type="entry name" value="CABNDNGRPT"/>
</dbReference>
<evidence type="ECO:0000256" key="1">
    <source>
        <dbReference type="ARBA" id="ARBA00004613"/>
    </source>
</evidence>
<feature type="domain" description="DUF6923" evidence="3">
    <location>
        <begin position="162"/>
        <end position="365"/>
    </location>
</feature>
<dbReference type="GO" id="GO:0005576">
    <property type="term" value="C:extracellular region"/>
    <property type="evidence" value="ECO:0007669"/>
    <property type="project" value="UniProtKB-SubCell"/>
</dbReference>
<evidence type="ECO:0000313" key="5">
    <source>
        <dbReference type="Proteomes" id="UP000252706"/>
    </source>
</evidence>
<dbReference type="SUPFAM" id="SSF51120">
    <property type="entry name" value="beta-Roll"/>
    <property type="match status" value="3"/>
</dbReference>